<evidence type="ECO:0000256" key="1">
    <source>
        <dbReference type="ARBA" id="ARBA00004473"/>
    </source>
</evidence>
<feature type="transmembrane region" description="Helical" evidence="11">
    <location>
        <begin position="406"/>
        <end position="423"/>
    </location>
</feature>
<feature type="region of interest" description="Disordered" evidence="10">
    <location>
        <begin position="1"/>
        <end position="68"/>
    </location>
</feature>
<keyword evidence="3" id="KW-0597">Phosphoprotein</keyword>
<dbReference type="KEGG" id="clec:106666353"/>
<feature type="compositionally biased region" description="Low complexity" evidence="10">
    <location>
        <begin position="58"/>
        <end position="67"/>
    </location>
</feature>
<dbReference type="PANTHER" id="PTHR21257:SF55">
    <property type="entry name" value="DELTA(14)-STEROL REDUCTASE LBR"/>
    <property type="match status" value="1"/>
</dbReference>
<keyword evidence="4 11" id="KW-0812">Transmembrane</keyword>
<evidence type="ECO:0000256" key="7">
    <source>
        <dbReference type="ARBA" id="ARBA00023136"/>
    </source>
</evidence>
<dbReference type="GO" id="GO:0050613">
    <property type="term" value="F:Delta14-sterol reductase activity"/>
    <property type="evidence" value="ECO:0007669"/>
    <property type="project" value="TreeGrafter"/>
</dbReference>
<dbReference type="InterPro" id="IPR001171">
    <property type="entry name" value="ERG24_DHCR-like"/>
</dbReference>
<evidence type="ECO:0000256" key="11">
    <source>
        <dbReference type="SAM" id="Phobius"/>
    </source>
</evidence>
<feature type="transmembrane region" description="Helical" evidence="11">
    <location>
        <begin position="275"/>
        <end position="295"/>
    </location>
</feature>
<sequence>MERSRLRKSPSRYEAVLRSRSKSRSQKEDKSEKTKKKIPYKEKSPTRKSERVARSNAKSKSPSKPSKVANALKKIELIRDSLTPDRKMVEEVVRSSVQKFEEVATDMMTSVRKLTRSTFKDEFEKNQNAKGLKDSDSDVTVLPENNVKETKKTTQNYTGFVKTLLALFMMFFYPALVFLSYVGCVSGNCSLVPNVTFSHVKVIDKDAAVWYTGFLLSQFILATLPLGFKSDGTVIRGTRLMYRNNGIGTLFVTLGVFTAIYYYTSFPLTKLLDKSVPFLFMATVYAVFLSVVLYVKSVYQKVVRNPLGNTGYFVYDFWTGGEVNPRVGPLDFKTVVLRTSFVTLVLLNCLFALKEVESVARPSEFSVPLMVVCAFQVLFALDFLMFENSFLSTYTVTQEGTGYFFLIWRSILPFWLALLPKYLQTVEVFNNFYVVMAASLMYLVGYIVYRVSSEQKAKFLKHHRVDKLQDIVQERRFGSNLFRGGLWGFVRHPNYTGFLLMQMAWGLLCGGVTQFHWVPFVIPLFAIFEHLYQVTRVEERSFVQHPTAWVTYTMMVKSRLIPRVF</sequence>
<dbReference type="GO" id="GO:0006695">
    <property type="term" value="P:cholesterol biosynthetic process"/>
    <property type="evidence" value="ECO:0007669"/>
    <property type="project" value="TreeGrafter"/>
</dbReference>
<reference evidence="12" key="1">
    <citation type="submission" date="2022-01" db="UniProtKB">
        <authorList>
            <consortium name="EnsemblMetazoa"/>
        </authorList>
    </citation>
    <scope>IDENTIFICATION</scope>
</reference>
<dbReference type="GO" id="GO:0005637">
    <property type="term" value="C:nuclear inner membrane"/>
    <property type="evidence" value="ECO:0007669"/>
    <property type="project" value="UniProtKB-SubCell"/>
</dbReference>
<feature type="transmembrane region" description="Helical" evidence="11">
    <location>
        <begin position="164"/>
        <end position="188"/>
    </location>
</feature>
<dbReference type="RefSeq" id="XP_024083605.1">
    <property type="nucleotide sequence ID" value="XM_024227837.1"/>
</dbReference>
<dbReference type="GO" id="GO:0005789">
    <property type="term" value="C:endoplasmic reticulum membrane"/>
    <property type="evidence" value="ECO:0007669"/>
    <property type="project" value="TreeGrafter"/>
</dbReference>
<keyword evidence="5 11" id="KW-1133">Transmembrane helix</keyword>
<feature type="compositionally biased region" description="Basic residues" evidence="10">
    <location>
        <begin position="1"/>
        <end position="10"/>
    </location>
</feature>
<feature type="transmembrane region" description="Helical" evidence="11">
    <location>
        <begin position="240"/>
        <end position="263"/>
    </location>
</feature>
<dbReference type="EnsemblMetazoa" id="XM_024227837.1">
    <property type="protein sequence ID" value="XP_024083605.1"/>
    <property type="gene ID" value="LOC106666353"/>
</dbReference>
<evidence type="ECO:0000256" key="3">
    <source>
        <dbReference type="ARBA" id="ARBA00022553"/>
    </source>
</evidence>
<comment type="similarity">
    <text evidence="2">Belongs to the ERG4/ERG24 family.</text>
</comment>
<organism evidence="12 13">
    <name type="scientific">Cimex lectularius</name>
    <name type="common">Bed bug</name>
    <name type="synonym">Acanthia lectularia</name>
    <dbReference type="NCBI Taxonomy" id="79782"/>
    <lineage>
        <taxon>Eukaryota</taxon>
        <taxon>Metazoa</taxon>
        <taxon>Ecdysozoa</taxon>
        <taxon>Arthropoda</taxon>
        <taxon>Hexapoda</taxon>
        <taxon>Insecta</taxon>
        <taxon>Pterygota</taxon>
        <taxon>Neoptera</taxon>
        <taxon>Paraneoptera</taxon>
        <taxon>Hemiptera</taxon>
        <taxon>Heteroptera</taxon>
        <taxon>Panheteroptera</taxon>
        <taxon>Cimicomorpha</taxon>
        <taxon>Cimicidae</taxon>
        <taxon>Cimex</taxon>
    </lineage>
</organism>
<evidence type="ECO:0000256" key="4">
    <source>
        <dbReference type="ARBA" id="ARBA00022692"/>
    </source>
</evidence>
<comment type="subcellular location">
    <subcellularLocation>
        <location evidence="1">Nucleus inner membrane</location>
        <topology evidence="1">Multi-pass membrane protein</topology>
    </subcellularLocation>
</comment>
<dbReference type="AlphaFoldDB" id="A0A8I6SJH4"/>
<keyword evidence="7 11" id="KW-0472">Membrane</keyword>
<dbReference type="EnsemblMetazoa" id="XM_024227836.1">
    <property type="protein sequence ID" value="XP_024083604.1"/>
    <property type="gene ID" value="LOC106666353"/>
</dbReference>
<dbReference type="Gene3D" id="1.20.120.1630">
    <property type="match status" value="1"/>
</dbReference>
<keyword evidence="6" id="KW-0238">DNA-binding</keyword>
<feature type="compositionally biased region" description="Basic and acidic residues" evidence="10">
    <location>
        <begin position="39"/>
        <end position="53"/>
    </location>
</feature>
<evidence type="ECO:0000256" key="2">
    <source>
        <dbReference type="ARBA" id="ARBA00005402"/>
    </source>
</evidence>
<dbReference type="CTD" id="3930"/>
<dbReference type="OrthoDB" id="5326588at2759"/>
<name>A0A8I6SJH4_CIMLE</name>
<keyword evidence="9" id="KW-0539">Nucleus</keyword>
<keyword evidence="8" id="KW-0675">Receptor</keyword>
<dbReference type="RefSeq" id="XP_024083604.1">
    <property type="nucleotide sequence ID" value="XM_024227836.1"/>
</dbReference>
<protein>
    <recommendedName>
        <fullName evidence="14">Lamin-B receptor</fullName>
    </recommendedName>
</protein>
<proteinExistence type="inferred from homology"/>
<evidence type="ECO:0000256" key="10">
    <source>
        <dbReference type="SAM" id="MobiDB-lite"/>
    </source>
</evidence>
<dbReference type="GeneID" id="106666353"/>
<feature type="transmembrane region" description="Helical" evidence="11">
    <location>
        <begin position="429"/>
        <end position="449"/>
    </location>
</feature>
<feature type="transmembrane region" description="Helical" evidence="11">
    <location>
        <begin position="208"/>
        <end position="228"/>
    </location>
</feature>
<accession>A0A8I6SJH4</accession>
<dbReference type="GO" id="GO:0003677">
    <property type="term" value="F:DNA binding"/>
    <property type="evidence" value="ECO:0007669"/>
    <property type="project" value="UniProtKB-KW"/>
</dbReference>
<dbReference type="Pfam" id="PF01222">
    <property type="entry name" value="ERG4_ERG24"/>
    <property type="match status" value="1"/>
</dbReference>
<dbReference type="RefSeq" id="XP_014248973.1">
    <property type="nucleotide sequence ID" value="XM_014393487.2"/>
</dbReference>
<evidence type="ECO:0000256" key="8">
    <source>
        <dbReference type="ARBA" id="ARBA00023170"/>
    </source>
</evidence>
<dbReference type="OMA" id="GHNKHEN"/>
<evidence type="ECO:0008006" key="14">
    <source>
        <dbReference type="Google" id="ProtNLM"/>
    </source>
</evidence>
<feature type="transmembrane region" description="Helical" evidence="11">
    <location>
        <begin position="365"/>
        <end position="385"/>
    </location>
</feature>
<dbReference type="EnsemblMetazoa" id="XM_014393487.2">
    <property type="protein sequence ID" value="XP_014248973.1"/>
    <property type="gene ID" value="LOC106666353"/>
</dbReference>
<evidence type="ECO:0000256" key="6">
    <source>
        <dbReference type="ARBA" id="ARBA00023125"/>
    </source>
</evidence>
<dbReference type="Proteomes" id="UP000494040">
    <property type="component" value="Unassembled WGS sequence"/>
</dbReference>
<evidence type="ECO:0000256" key="5">
    <source>
        <dbReference type="ARBA" id="ARBA00022989"/>
    </source>
</evidence>
<feature type="transmembrane region" description="Helical" evidence="11">
    <location>
        <begin position="335"/>
        <end position="353"/>
    </location>
</feature>
<evidence type="ECO:0000313" key="12">
    <source>
        <dbReference type="EnsemblMetazoa" id="XP_024083605.1"/>
    </source>
</evidence>
<keyword evidence="13" id="KW-1185">Reference proteome</keyword>
<evidence type="ECO:0000313" key="13">
    <source>
        <dbReference type="Proteomes" id="UP000494040"/>
    </source>
</evidence>
<evidence type="ECO:0000256" key="9">
    <source>
        <dbReference type="ARBA" id="ARBA00023242"/>
    </source>
</evidence>
<dbReference type="PANTHER" id="PTHR21257">
    <property type="entry name" value="DELTA(14)-STEROL REDUCTASE"/>
    <property type="match status" value="1"/>
</dbReference>